<sequence length="231" mass="24358">MATAFDSANILIGKGGGFKAGTLYGESPSSGLGTLVDFDAVQNTSNASRVNSTGQIEFVPANTPRWCWAELGNCPSLLDEPDRTNFATDNSTPANWYNSTLTPAEPGAFELNNSFDWGLYTQNGTTNNLGFVYGGFSPGQNWAISLYVKISASGDYIGVRETGNGIGVVRISTETVTTAGGGISSVKVYDTVNDDIKRVVILGTTLGANNLFLQLPSSGAILELMTVIRCS</sequence>
<dbReference type="RefSeq" id="WP_210757553.1">
    <property type="nucleotide sequence ID" value="NZ_CP060139.1"/>
</dbReference>
<accession>A0A7H0VBB3</accession>
<gene>
    <name evidence="1" type="ORF">H4K34_11535</name>
</gene>
<evidence type="ECO:0000313" key="2">
    <source>
        <dbReference type="Proteomes" id="UP000516305"/>
    </source>
</evidence>
<dbReference type="Proteomes" id="UP000516305">
    <property type="component" value="Chromosome"/>
</dbReference>
<proteinExistence type="predicted"/>
<name>A0A7H0VBB3_9FLAO</name>
<evidence type="ECO:0000313" key="1">
    <source>
        <dbReference type="EMBL" id="QNR23011.1"/>
    </source>
</evidence>
<organism evidence="1 2">
    <name type="scientific">Croceimicrobium hydrocarbonivorans</name>
    <dbReference type="NCBI Taxonomy" id="2761580"/>
    <lineage>
        <taxon>Bacteria</taxon>
        <taxon>Pseudomonadati</taxon>
        <taxon>Bacteroidota</taxon>
        <taxon>Flavobacteriia</taxon>
        <taxon>Flavobacteriales</taxon>
        <taxon>Owenweeksiaceae</taxon>
        <taxon>Croceimicrobium</taxon>
    </lineage>
</organism>
<protein>
    <submittedName>
        <fullName evidence="1">Uncharacterized protein</fullName>
    </submittedName>
</protein>
<keyword evidence="2" id="KW-1185">Reference proteome</keyword>
<dbReference type="KEGG" id="chyd:H4K34_11535"/>
<dbReference type="AlphaFoldDB" id="A0A7H0VBB3"/>
<dbReference type="EMBL" id="CP060139">
    <property type="protein sequence ID" value="QNR23011.1"/>
    <property type="molecule type" value="Genomic_DNA"/>
</dbReference>
<reference evidence="1 2" key="1">
    <citation type="submission" date="2020-08" db="EMBL/GenBank/DDBJ databases">
        <title>Croceimicrobium hydrocarbonivorans gen. nov., sp. nov., a novel marine bacterium isolated from a bacterial consortium that degrades polyethylene terephthalate.</title>
        <authorList>
            <person name="Liu R."/>
        </authorList>
    </citation>
    <scope>NUCLEOTIDE SEQUENCE [LARGE SCALE GENOMIC DNA]</scope>
    <source>
        <strain evidence="1 2">A20-9</strain>
    </source>
</reference>